<name>A0ABT0J082_9MICO</name>
<organism evidence="2 3">
    <name type="scientific">Isoptericola peretonis</name>
    <dbReference type="NCBI Taxonomy" id="2918523"/>
    <lineage>
        <taxon>Bacteria</taxon>
        <taxon>Bacillati</taxon>
        <taxon>Actinomycetota</taxon>
        <taxon>Actinomycetes</taxon>
        <taxon>Micrococcales</taxon>
        <taxon>Promicromonosporaceae</taxon>
        <taxon>Isoptericola</taxon>
    </lineage>
</organism>
<comment type="caution">
    <text evidence="2">The sequence shown here is derived from an EMBL/GenBank/DDBJ whole genome shotgun (WGS) entry which is preliminary data.</text>
</comment>
<feature type="transmembrane region" description="Helical" evidence="1">
    <location>
        <begin position="42"/>
        <end position="62"/>
    </location>
</feature>
<keyword evidence="3" id="KW-1185">Reference proteome</keyword>
<gene>
    <name evidence="2" type="ORF">M1843_03880</name>
</gene>
<feature type="transmembrane region" description="Helical" evidence="1">
    <location>
        <begin position="74"/>
        <end position="98"/>
    </location>
</feature>
<keyword evidence="1" id="KW-0472">Membrane</keyword>
<accession>A0ABT0J082</accession>
<reference evidence="2 3" key="1">
    <citation type="submission" date="2022-02" db="EMBL/GenBank/DDBJ databases">
        <title>The car tank lid bacteriome: a reservoir of bacteria with potential in bioremediation of fuel.</title>
        <authorList>
            <person name="Vidal-Verdu A."/>
            <person name="Gomez-Martinez D."/>
            <person name="Latorre-Perez A."/>
            <person name="Pereto J."/>
            <person name="Porcar M."/>
        </authorList>
    </citation>
    <scope>NUCLEOTIDE SEQUENCE [LARGE SCALE GENOMIC DNA]</scope>
    <source>
        <strain evidence="2 3">4D.3</strain>
    </source>
</reference>
<keyword evidence="1" id="KW-0812">Transmembrane</keyword>
<evidence type="ECO:0000313" key="3">
    <source>
        <dbReference type="Proteomes" id="UP001651050"/>
    </source>
</evidence>
<dbReference type="Proteomes" id="UP001651050">
    <property type="component" value="Unassembled WGS sequence"/>
</dbReference>
<keyword evidence="1" id="KW-1133">Transmembrane helix</keyword>
<dbReference type="RefSeq" id="WP_416342730.1">
    <property type="nucleotide sequence ID" value="NZ_JALQCY010000001.1"/>
</dbReference>
<evidence type="ECO:0000313" key="2">
    <source>
        <dbReference type="EMBL" id="MCK9792887.1"/>
    </source>
</evidence>
<evidence type="ECO:0008006" key="4">
    <source>
        <dbReference type="Google" id="ProtNLM"/>
    </source>
</evidence>
<protein>
    <recommendedName>
        <fullName evidence="4">Integral membrane protein</fullName>
    </recommendedName>
</protein>
<proteinExistence type="predicted"/>
<dbReference type="EMBL" id="JALQCY010000001">
    <property type="protein sequence ID" value="MCK9792887.1"/>
    <property type="molecule type" value="Genomic_DNA"/>
</dbReference>
<sequence length="108" mass="12349">MSATGGAGRDDRWKQWDPETASPVNRWFLEKVIAAPGGGMRFMGFVFLGFTVLFAVITAWVLGDPDSLQSDREFWPFIAPFFGVFTLIFFGGWLVAHLRARRAHRRRR</sequence>
<evidence type="ECO:0000256" key="1">
    <source>
        <dbReference type="SAM" id="Phobius"/>
    </source>
</evidence>